<dbReference type="RefSeq" id="WP_079570968.1">
    <property type="nucleotide sequence ID" value="NZ_LT670818.1"/>
</dbReference>
<comment type="function">
    <text evidence="1">Involved in the modulation of the specificity of the ClpAP-mediated ATP-dependent protein degradation.</text>
</comment>
<dbReference type="GO" id="GO:0008233">
    <property type="term" value="F:peptidase activity"/>
    <property type="evidence" value="ECO:0007669"/>
    <property type="project" value="UniProtKB-KW"/>
</dbReference>
<gene>
    <name evidence="1" type="primary">clpS</name>
    <name evidence="3" type="ORF">SAMN05444169_7780</name>
</gene>
<sequence length="91" mass="10042">MSDRDEPATARVLLLNDDETTMEFVVHVLENVFGKTREEALKLVLDIHRTGSGECGVYALEQATILAARVAELARRNLYPLRCIVGSGPTD</sequence>
<dbReference type="InterPro" id="IPR003769">
    <property type="entry name" value="ClpS_core"/>
</dbReference>
<name>A0A1M5TH42_9BRAD</name>
<keyword evidence="3" id="KW-0645">Protease</keyword>
<dbReference type="GO" id="GO:0030163">
    <property type="term" value="P:protein catabolic process"/>
    <property type="evidence" value="ECO:0007669"/>
    <property type="project" value="InterPro"/>
</dbReference>
<accession>A0A1M5TH42</accession>
<protein>
    <recommendedName>
        <fullName evidence="1">ATP-dependent Clp protease adapter protein ClpS</fullName>
    </recommendedName>
</protein>
<dbReference type="Proteomes" id="UP000190675">
    <property type="component" value="Chromosome I"/>
</dbReference>
<keyword evidence="3" id="KW-0378">Hydrolase</keyword>
<evidence type="ECO:0000259" key="2">
    <source>
        <dbReference type="Pfam" id="PF02617"/>
    </source>
</evidence>
<comment type="subunit">
    <text evidence="1">Binds to the N-terminal domain of the chaperone ClpA.</text>
</comment>
<organism evidence="3 4">
    <name type="scientific">Bradyrhizobium erythrophlei</name>
    <dbReference type="NCBI Taxonomy" id="1437360"/>
    <lineage>
        <taxon>Bacteria</taxon>
        <taxon>Pseudomonadati</taxon>
        <taxon>Pseudomonadota</taxon>
        <taxon>Alphaproteobacteria</taxon>
        <taxon>Hyphomicrobiales</taxon>
        <taxon>Nitrobacteraceae</taxon>
        <taxon>Bradyrhizobium</taxon>
    </lineage>
</organism>
<dbReference type="Gene3D" id="3.30.1390.10">
    <property type="match status" value="1"/>
</dbReference>
<dbReference type="SUPFAM" id="SSF54736">
    <property type="entry name" value="ClpS-like"/>
    <property type="match status" value="1"/>
</dbReference>
<dbReference type="GO" id="GO:0006508">
    <property type="term" value="P:proteolysis"/>
    <property type="evidence" value="ECO:0007669"/>
    <property type="project" value="UniProtKB-UniRule"/>
</dbReference>
<proteinExistence type="inferred from homology"/>
<dbReference type="Pfam" id="PF02617">
    <property type="entry name" value="ClpS"/>
    <property type="match status" value="1"/>
</dbReference>
<feature type="domain" description="Adaptor protein ClpS core" evidence="2">
    <location>
        <begin position="6"/>
        <end position="83"/>
    </location>
</feature>
<comment type="similarity">
    <text evidence="1">Belongs to the ClpS family.</text>
</comment>
<dbReference type="HAMAP" id="MF_00302">
    <property type="entry name" value="ClpS"/>
    <property type="match status" value="1"/>
</dbReference>
<dbReference type="OrthoDB" id="9796121at2"/>
<dbReference type="EMBL" id="LT670818">
    <property type="protein sequence ID" value="SHH50034.1"/>
    <property type="molecule type" value="Genomic_DNA"/>
</dbReference>
<evidence type="ECO:0000256" key="1">
    <source>
        <dbReference type="HAMAP-Rule" id="MF_00302"/>
    </source>
</evidence>
<reference evidence="3 4" key="1">
    <citation type="submission" date="2016-11" db="EMBL/GenBank/DDBJ databases">
        <authorList>
            <person name="Jaros S."/>
            <person name="Januszkiewicz K."/>
            <person name="Wedrychowicz H."/>
        </authorList>
    </citation>
    <scope>NUCLEOTIDE SEQUENCE [LARGE SCALE GENOMIC DNA]</scope>
    <source>
        <strain evidence="3 4">GAS242</strain>
    </source>
</reference>
<evidence type="ECO:0000313" key="4">
    <source>
        <dbReference type="Proteomes" id="UP000190675"/>
    </source>
</evidence>
<dbReference type="InterPro" id="IPR014719">
    <property type="entry name" value="Ribosomal_bL12_C/ClpS-like"/>
</dbReference>
<dbReference type="AlphaFoldDB" id="A0A1M5TH42"/>
<dbReference type="InterPro" id="IPR022935">
    <property type="entry name" value="ClpS"/>
</dbReference>
<evidence type="ECO:0000313" key="3">
    <source>
        <dbReference type="EMBL" id="SHH50034.1"/>
    </source>
</evidence>